<sequence>MAAPSRLEILNSKPIGEGLSSVRNSFNTLSRDLNVSDKKLKDLAVHLITALQGLPVARSLPSVAGRGTLRSDLLRLELSTEADNFDIERIKPLLRAVLENEPDEVVWNRVYDAVTESTPPPRPTSSFQQTPLSINTGSFANSTEHRKHVDDVLKEELGYLYVGIPGFFKAFFEDVPGLRPAAEAVFKKCKEGESPLYQVESGWQGWPEGAKEKDVLSWFAPLIDQLLDFAEEHMSGSRGRRRPLAQPHRPLQGSAADRKLDIGFVDDPNAGVDSKCRWSQILIPGELKSNPLADKASKAWLDLGRYAREVLAAQDSRRFVLGFTLCGPFMRLWEFDRLGGIASEQFDVNEDGLQFVSAMLGFLWMNEEQLGFDPTIITVGDKRYIEIERDNGKERLVIDRVIKRVPCVAGRATTCWKVYQEEDPGTPLVVKDSWQYPEREEEGELLRAATEKGVVNVARYFHHETVRVGGQDDDIRANVRKGLDVTKATNYKPEKAMLPPSTTGRRTSRRDGSNNLIGRKRSSSCTDAPLPPSKRTCSSSPVKRAVSNRVHRRVIVSDYGKAIYKASSQISLLAAFEQCIEGYESLHTRAGMLQRDISLNNLMVNEDNDNPSWPAFLIDLDLAIKEQREKSSGARGKTGTRAFMAIGVLLDDEQHSYMHDLESFFWVLFWICIHYDGPQEARIVPRFDKWNYLDSEELAGAKKGVVDDERDFLKTAQTNFTPYYQPLLPSVNKLRRKVFPNGERWRSPNPQLYLDMKQILQVAQNELKETNGCA</sequence>
<dbReference type="OrthoDB" id="5584477at2759"/>
<feature type="region of interest" description="Disordered" evidence="1">
    <location>
        <begin position="491"/>
        <end position="544"/>
    </location>
</feature>
<dbReference type="InterPro" id="IPR040976">
    <property type="entry name" value="Pkinase_fungal"/>
</dbReference>
<dbReference type="AlphaFoldDB" id="A0A8J2NC27"/>
<protein>
    <recommendedName>
        <fullName evidence="2">Fungal-type protein kinase domain-containing protein</fullName>
    </recommendedName>
</protein>
<dbReference type="EMBL" id="CAJRGZ010000036">
    <property type="protein sequence ID" value="CAG5189903.1"/>
    <property type="molecule type" value="Genomic_DNA"/>
</dbReference>
<evidence type="ECO:0000313" key="4">
    <source>
        <dbReference type="Proteomes" id="UP000676310"/>
    </source>
</evidence>
<dbReference type="InterPro" id="IPR011009">
    <property type="entry name" value="Kinase-like_dom_sf"/>
</dbReference>
<organism evidence="3 4">
    <name type="scientific">Alternaria atra</name>
    <dbReference type="NCBI Taxonomy" id="119953"/>
    <lineage>
        <taxon>Eukaryota</taxon>
        <taxon>Fungi</taxon>
        <taxon>Dikarya</taxon>
        <taxon>Ascomycota</taxon>
        <taxon>Pezizomycotina</taxon>
        <taxon>Dothideomycetes</taxon>
        <taxon>Pleosporomycetidae</taxon>
        <taxon>Pleosporales</taxon>
        <taxon>Pleosporineae</taxon>
        <taxon>Pleosporaceae</taxon>
        <taxon>Alternaria</taxon>
        <taxon>Alternaria sect. Ulocladioides</taxon>
    </lineage>
</organism>
<name>A0A8J2NC27_9PLEO</name>
<dbReference type="Gene3D" id="1.10.510.10">
    <property type="entry name" value="Transferase(Phosphotransferase) domain 1"/>
    <property type="match status" value="1"/>
</dbReference>
<proteinExistence type="predicted"/>
<dbReference type="PANTHER" id="PTHR38248">
    <property type="entry name" value="FUNK1 6"/>
    <property type="match status" value="1"/>
</dbReference>
<evidence type="ECO:0000259" key="2">
    <source>
        <dbReference type="Pfam" id="PF17667"/>
    </source>
</evidence>
<dbReference type="Pfam" id="PF17667">
    <property type="entry name" value="Pkinase_fungal"/>
    <property type="match status" value="1"/>
</dbReference>
<gene>
    <name evidence="3" type="ORF">ALTATR162_LOCUS12108</name>
</gene>
<dbReference type="SUPFAM" id="SSF56112">
    <property type="entry name" value="Protein kinase-like (PK-like)"/>
    <property type="match status" value="1"/>
</dbReference>
<keyword evidence="4" id="KW-1185">Reference proteome</keyword>
<comment type="caution">
    <text evidence="3">The sequence shown here is derived from an EMBL/GenBank/DDBJ whole genome shotgun (WGS) entry which is preliminary data.</text>
</comment>
<feature type="domain" description="Fungal-type protein kinase" evidence="2">
    <location>
        <begin position="260"/>
        <end position="672"/>
    </location>
</feature>
<reference evidence="3" key="1">
    <citation type="submission" date="2021-05" db="EMBL/GenBank/DDBJ databases">
        <authorList>
            <person name="Stam R."/>
        </authorList>
    </citation>
    <scope>NUCLEOTIDE SEQUENCE</scope>
    <source>
        <strain evidence="3">CS162</strain>
    </source>
</reference>
<evidence type="ECO:0000256" key="1">
    <source>
        <dbReference type="SAM" id="MobiDB-lite"/>
    </source>
</evidence>
<dbReference type="GeneID" id="67012455"/>
<dbReference type="Proteomes" id="UP000676310">
    <property type="component" value="Unassembled WGS sequence"/>
</dbReference>
<accession>A0A8J2NC27</accession>
<dbReference type="PANTHER" id="PTHR38248:SF2">
    <property type="entry name" value="FUNK1 11"/>
    <property type="match status" value="1"/>
</dbReference>
<dbReference type="RefSeq" id="XP_043175688.1">
    <property type="nucleotide sequence ID" value="XM_043319753.1"/>
</dbReference>
<evidence type="ECO:0000313" key="3">
    <source>
        <dbReference type="EMBL" id="CAG5189903.1"/>
    </source>
</evidence>